<dbReference type="GO" id="GO:0016616">
    <property type="term" value="F:oxidoreductase activity, acting on the CH-OH group of donors, NAD or NADP as acceptor"/>
    <property type="evidence" value="ECO:0007669"/>
    <property type="project" value="TreeGrafter"/>
</dbReference>
<dbReference type="AlphaFoldDB" id="A0A1X1T1N7"/>
<protein>
    <submittedName>
        <fullName evidence="3">Short-chain dehydrogenase</fullName>
    </submittedName>
</protein>
<name>A0A1X1T1N7_9MYCO</name>
<evidence type="ECO:0000256" key="1">
    <source>
        <dbReference type="ARBA" id="ARBA00006484"/>
    </source>
</evidence>
<dbReference type="PRINTS" id="PR00080">
    <property type="entry name" value="SDRFAMILY"/>
</dbReference>
<gene>
    <name evidence="3" type="ORF">MCNS_47720</name>
</gene>
<dbReference type="FunFam" id="3.40.50.720:FF:000084">
    <property type="entry name" value="Short-chain dehydrogenase reductase"/>
    <property type="match status" value="1"/>
</dbReference>
<dbReference type="EMBL" id="AP022613">
    <property type="protein sequence ID" value="BBZ41709.1"/>
    <property type="molecule type" value="Genomic_DNA"/>
</dbReference>
<dbReference type="NCBIfam" id="NF005559">
    <property type="entry name" value="PRK07231.1"/>
    <property type="match status" value="1"/>
</dbReference>
<dbReference type="InterPro" id="IPR036291">
    <property type="entry name" value="NAD(P)-bd_dom_sf"/>
</dbReference>
<organism evidence="3 4">
    <name type="scientific">Mycobacterium conspicuum</name>
    <dbReference type="NCBI Taxonomy" id="44010"/>
    <lineage>
        <taxon>Bacteria</taxon>
        <taxon>Bacillati</taxon>
        <taxon>Actinomycetota</taxon>
        <taxon>Actinomycetes</taxon>
        <taxon>Mycobacteriales</taxon>
        <taxon>Mycobacteriaceae</taxon>
        <taxon>Mycobacterium</taxon>
    </lineage>
</organism>
<dbReference type="STRING" id="44010.AWC00_21170"/>
<dbReference type="GO" id="GO:0030497">
    <property type="term" value="P:fatty acid elongation"/>
    <property type="evidence" value="ECO:0007669"/>
    <property type="project" value="TreeGrafter"/>
</dbReference>
<dbReference type="Proteomes" id="UP000467385">
    <property type="component" value="Chromosome"/>
</dbReference>
<comment type="similarity">
    <text evidence="1">Belongs to the short-chain dehydrogenases/reductases (SDR) family.</text>
</comment>
<evidence type="ECO:0000256" key="2">
    <source>
        <dbReference type="ARBA" id="ARBA00023002"/>
    </source>
</evidence>
<keyword evidence="2" id="KW-0560">Oxidoreductase</keyword>
<keyword evidence="4" id="KW-1185">Reference proteome</keyword>
<dbReference type="PRINTS" id="PR00081">
    <property type="entry name" value="GDHRDH"/>
</dbReference>
<dbReference type="InterPro" id="IPR002347">
    <property type="entry name" value="SDR_fam"/>
</dbReference>
<sequence length="249" mass="26416">MRFENKVAIVTGSGGGIGQAYAEALAREGAAVVVADINLQGAEKVADGINGEGGRALALPVDVSDPASAKEMADRTLAEFGGIDYLVNNAAIFGGMKLDFLITVDPEYYKKFMSVNLDGALWCTRAVYKKMAKRGGGAIVNQSSTAAWLYANFYGLAKVGINGLTQQLSRELGGQNIRINAIAPGPIDTEANRTTTPQEIVADLVKAIPLSRMGQPEDLVGMCLFLLSDEARWITGQIFNVDGGQIIRS</sequence>
<dbReference type="PANTHER" id="PTHR42760:SF40">
    <property type="entry name" value="3-OXOACYL-[ACYL-CARRIER-PROTEIN] REDUCTASE, CHLOROPLASTIC"/>
    <property type="match status" value="1"/>
</dbReference>
<reference evidence="3 4" key="1">
    <citation type="journal article" date="2019" name="Emerg. Microbes Infect.">
        <title>Comprehensive subspecies identification of 175 nontuberculous mycobacteria species based on 7547 genomic profiles.</title>
        <authorList>
            <person name="Matsumoto Y."/>
            <person name="Kinjo T."/>
            <person name="Motooka D."/>
            <person name="Nabeya D."/>
            <person name="Jung N."/>
            <person name="Uechi K."/>
            <person name="Horii T."/>
            <person name="Iida T."/>
            <person name="Fujita J."/>
            <person name="Nakamura S."/>
        </authorList>
    </citation>
    <scope>NUCLEOTIDE SEQUENCE [LARGE SCALE GENOMIC DNA]</scope>
    <source>
        <strain evidence="3 4">JCM 14738</strain>
    </source>
</reference>
<evidence type="ECO:0000313" key="3">
    <source>
        <dbReference type="EMBL" id="BBZ41709.1"/>
    </source>
</evidence>
<dbReference type="SUPFAM" id="SSF51735">
    <property type="entry name" value="NAD(P)-binding Rossmann-fold domains"/>
    <property type="match status" value="1"/>
</dbReference>
<dbReference type="Gene3D" id="3.40.50.720">
    <property type="entry name" value="NAD(P)-binding Rossmann-like Domain"/>
    <property type="match status" value="1"/>
</dbReference>
<proteinExistence type="inferred from homology"/>
<dbReference type="NCBIfam" id="NF005853">
    <property type="entry name" value="PRK07774.1"/>
    <property type="match status" value="1"/>
</dbReference>
<dbReference type="PANTHER" id="PTHR42760">
    <property type="entry name" value="SHORT-CHAIN DEHYDROGENASES/REDUCTASES FAMILY MEMBER"/>
    <property type="match status" value="1"/>
</dbReference>
<dbReference type="RefSeq" id="WP_085234730.1">
    <property type="nucleotide sequence ID" value="NZ_AP022613.1"/>
</dbReference>
<evidence type="ECO:0000313" key="4">
    <source>
        <dbReference type="Proteomes" id="UP000467385"/>
    </source>
</evidence>
<dbReference type="OrthoDB" id="517007at2"/>
<dbReference type="CDD" id="cd05233">
    <property type="entry name" value="SDR_c"/>
    <property type="match status" value="1"/>
</dbReference>
<dbReference type="Pfam" id="PF13561">
    <property type="entry name" value="adh_short_C2"/>
    <property type="match status" value="1"/>
</dbReference>
<accession>A0A1X1T1N7</accession>